<dbReference type="Proteomes" id="UP001500190">
    <property type="component" value="Unassembled WGS sequence"/>
</dbReference>
<evidence type="ECO:0000313" key="1">
    <source>
        <dbReference type="EMBL" id="GAA1600738.1"/>
    </source>
</evidence>
<keyword evidence="2" id="KW-1185">Reference proteome</keyword>
<reference evidence="1 2" key="1">
    <citation type="journal article" date="2019" name="Int. J. Syst. Evol. Microbiol.">
        <title>The Global Catalogue of Microorganisms (GCM) 10K type strain sequencing project: providing services to taxonomists for standard genome sequencing and annotation.</title>
        <authorList>
            <consortium name="The Broad Institute Genomics Platform"/>
            <consortium name="The Broad Institute Genome Sequencing Center for Infectious Disease"/>
            <person name="Wu L."/>
            <person name="Ma J."/>
        </authorList>
    </citation>
    <scope>NUCLEOTIDE SEQUENCE [LARGE SCALE GENOMIC DNA]</scope>
    <source>
        <strain evidence="1 2">JCM 14304</strain>
    </source>
</reference>
<name>A0ABN2E9H4_9ACTN</name>
<sequence>MLMARSIWEAQTYVSLRLAEQQNPSVEPGQPVPALTLGDAPPMKLGTNMVEGPDSWTYQSPVGDIVIPYASEKTTIQVGAPFGLGRSLLIDAAEWVQVAYLYHDWAIGDMLTYAGEPDPHSQDVQHTERRRYIRLGWELAIDAIVQAMAFLPEGDQGGDQVPDAEIWSQFGRSAKLADPHLVTRARLEEDLETYRGILEDFDRNYDPVD</sequence>
<comment type="caution">
    <text evidence="1">The sequence shown here is derived from an EMBL/GenBank/DDBJ whole genome shotgun (WGS) entry which is preliminary data.</text>
</comment>
<dbReference type="EMBL" id="BAAAND010000008">
    <property type="protein sequence ID" value="GAA1600738.1"/>
    <property type="molecule type" value="Genomic_DNA"/>
</dbReference>
<protein>
    <submittedName>
        <fullName evidence="1">Uncharacterized protein</fullName>
    </submittedName>
</protein>
<proteinExistence type="predicted"/>
<organism evidence="1 2">
    <name type="scientific">Kribbella karoonensis</name>
    <dbReference type="NCBI Taxonomy" id="324851"/>
    <lineage>
        <taxon>Bacteria</taxon>
        <taxon>Bacillati</taxon>
        <taxon>Actinomycetota</taxon>
        <taxon>Actinomycetes</taxon>
        <taxon>Propionibacteriales</taxon>
        <taxon>Kribbellaceae</taxon>
        <taxon>Kribbella</taxon>
    </lineage>
</organism>
<evidence type="ECO:0000313" key="2">
    <source>
        <dbReference type="Proteomes" id="UP001500190"/>
    </source>
</evidence>
<gene>
    <name evidence="1" type="ORF">GCM10009742_55880</name>
</gene>
<accession>A0ABN2E9H4</accession>